<evidence type="ECO:0000256" key="1">
    <source>
        <dbReference type="SAM" id="Phobius"/>
    </source>
</evidence>
<gene>
    <name evidence="2" type="ORF">CLUMA_CG003654</name>
</gene>
<keyword evidence="1" id="KW-0472">Membrane</keyword>
<sequence length="102" mass="12040">MTKFMSEINILFILKMKALSLYLTVVFDNQMHKQRQKFQKYTKDSCLSTACLIYTKPVFNNNSSYTMEMVSCEEKLLQIVMKILRFELTMLINFLLPAMSMT</sequence>
<organism evidence="2 3">
    <name type="scientific">Clunio marinus</name>
    <dbReference type="NCBI Taxonomy" id="568069"/>
    <lineage>
        <taxon>Eukaryota</taxon>
        <taxon>Metazoa</taxon>
        <taxon>Ecdysozoa</taxon>
        <taxon>Arthropoda</taxon>
        <taxon>Hexapoda</taxon>
        <taxon>Insecta</taxon>
        <taxon>Pterygota</taxon>
        <taxon>Neoptera</taxon>
        <taxon>Endopterygota</taxon>
        <taxon>Diptera</taxon>
        <taxon>Nematocera</taxon>
        <taxon>Chironomoidea</taxon>
        <taxon>Chironomidae</taxon>
        <taxon>Clunio</taxon>
    </lineage>
</organism>
<name>A0A1J1HPN3_9DIPT</name>
<keyword evidence="3" id="KW-1185">Reference proteome</keyword>
<keyword evidence="1" id="KW-1133">Transmembrane helix</keyword>
<evidence type="ECO:0000313" key="2">
    <source>
        <dbReference type="EMBL" id="CRK89923.1"/>
    </source>
</evidence>
<accession>A0A1J1HPN3</accession>
<evidence type="ECO:0000313" key="3">
    <source>
        <dbReference type="Proteomes" id="UP000183832"/>
    </source>
</evidence>
<dbReference type="Proteomes" id="UP000183832">
    <property type="component" value="Unassembled WGS sequence"/>
</dbReference>
<feature type="transmembrane region" description="Helical" evidence="1">
    <location>
        <begin position="6"/>
        <end position="27"/>
    </location>
</feature>
<proteinExistence type="predicted"/>
<dbReference type="EMBL" id="CVRI01000015">
    <property type="protein sequence ID" value="CRK89923.1"/>
    <property type="molecule type" value="Genomic_DNA"/>
</dbReference>
<reference evidence="2 3" key="1">
    <citation type="submission" date="2015-04" db="EMBL/GenBank/DDBJ databases">
        <authorList>
            <person name="Syromyatnikov M.Y."/>
            <person name="Popov V.N."/>
        </authorList>
    </citation>
    <scope>NUCLEOTIDE SEQUENCE [LARGE SCALE GENOMIC DNA]</scope>
</reference>
<keyword evidence="1" id="KW-0812">Transmembrane</keyword>
<protein>
    <submittedName>
        <fullName evidence="2">CLUMA_CG003654, isoform A</fullName>
    </submittedName>
</protein>
<dbReference type="AlphaFoldDB" id="A0A1J1HPN3"/>